<comment type="caution">
    <text evidence="2">The sequence shown here is derived from an EMBL/GenBank/DDBJ whole genome shotgun (WGS) entry which is preliminary data.</text>
</comment>
<dbReference type="InterPro" id="IPR001810">
    <property type="entry name" value="F-box_dom"/>
</dbReference>
<dbReference type="InterPro" id="IPR036047">
    <property type="entry name" value="F-box-like_dom_sf"/>
</dbReference>
<dbReference type="Proteomes" id="UP001146351">
    <property type="component" value="Unassembled WGS sequence"/>
</dbReference>
<gene>
    <name evidence="2" type="ORF">N7492_009988</name>
</gene>
<reference evidence="2" key="2">
    <citation type="journal article" date="2023" name="IMA Fungus">
        <title>Comparative genomic study of the Penicillium genus elucidates a diverse pangenome and 15 lateral gene transfer events.</title>
        <authorList>
            <person name="Petersen C."/>
            <person name="Sorensen T."/>
            <person name="Nielsen M.R."/>
            <person name="Sondergaard T.E."/>
            <person name="Sorensen J.L."/>
            <person name="Fitzpatrick D.A."/>
            <person name="Frisvad J.C."/>
            <person name="Nielsen K.L."/>
        </authorList>
    </citation>
    <scope>NUCLEOTIDE SEQUENCE</scope>
    <source>
        <strain evidence="2">IBT 21917</strain>
    </source>
</reference>
<dbReference type="EMBL" id="JAPQKO010000008">
    <property type="protein sequence ID" value="KAJ5151693.1"/>
    <property type="molecule type" value="Genomic_DNA"/>
</dbReference>
<feature type="domain" description="F-box" evidence="1">
    <location>
        <begin position="17"/>
        <end position="63"/>
    </location>
</feature>
<keyword evidence="3" id="KW-1185">Reference proteome</keyword>
<dbReference type="SUPFAM" id="SSF81383">
    <property type="entry name" value="F-box domain"/>
    <property type="match status" value="1"/>
</dbReference>
<evidence type="ECO:0000313" key="2">
    <source>
        <dbReference type="EMBL" id="KAJ5151693.1"/>
    </source>
</evidence>
<protein>
    <recommendedName>
        <fullName evidence="1">F-box domain-containing protein</fullName>
    </recommendedName>
</protein>
<evidence type="ECO:0000313" key="3">
    <source>
        <dbReference type="Proteomes" id="UP001146351"/>
    </source>
</evidence>
<dbReference type="PROSITE" id="PS50181">
    <property type="entry name" value="FBOX"/>
    <property type="match status" value="1"/>
</dbReference>
<name>A0A9W9HMZ7_9EURO</name>
<sequence>MKDQTLKSKVNPSARMPPSMEALPTELLLCVLDMLDHQETKFHLLQASRTLRRKLMGTVWRKVTLNEPWQLDKLMTAIGECKAIGALIDEVHFSNSQQHSYIWPFDENKYVSRRIEVDYESHLQHEPGCPNTGLVLGYGPTDSVSESGIQCDACEYNTLHENGCTSLALEDDSETENHTQPYSESIPKSREQLFSAIVAPAFKALDPEIMDMWREACLSGESFHWMVEGPSLGGVVFSESPFFVSTSPHESAIARTSSVQEMYLTTEFLVTDHLPFVIAACRSLEVFSMQIKMPKGFRVFERRDIQPSFSMANIRNALLAHVSTLRVLRVNETGDNRDWESWIYKNVIFGSLVDFTRLEEIRAQFRHLVGVNSLSSPSAKMCDLLPSGLQKLTLTRVLIEDTEYLTETIYEILACREMRFPSLQSITVEMMKIRHVFEDNESWGYHISDPCQCLSNMFSPVRRACKEVGIIFLAKNLDFDFENTYWEEYPHVA</sequence>
<evidence type="ECO:0000259" key="1">
    <source>
        <dbReference type="PROSITE" id="PS50181"/>
    </source>
</evidence>
<reference evidence="2" key="1">
    <citation type="submission" date="2022-11" db="EMBL/GenBank/DDBJ databases">
        <authorList>
            <person name="Petersen C."/>
        </authorList>
    </citation>
    <scope>NUCLEOTIDE SEQUENCE</scope>
    <source>
        <strain evidence="2">IBT 21917</strain>
    </source>
</reference>
<proteinExistence type="predicted"/>
<accession>A0A9W9HMZ7</accession>
<organism evidence="2 3">
    <name type="scientific">Penicillium capsulatum</name>
    <dbReference type="NCBI Taxonomy" id="69766"/>
    <lineage>
        <taxon>Eukaryota</taxon>
        <taxon>Fungi</taxon>
        <taxon>Dikarya</taxon>
        <taxon>Ascomycota</taxon>
        <taxon>Pezizomycotina</taxon>
        <taxon>Eurotiomycetes</taxon>
        <taxon>Eurotiomycetidae</taxon>
        <taxon>Eurotiales</taxon>
        <taxon>Aspergillaceae</taxon>
        <taxon>Penicillium</taxon>
    </lineage>
</organism>
<dbReference type="AlphaFoldDB" id="A0A9W9HMZ7"/>